<name>A0A2W5KB70_9ACTN</name>
<dbReference type="EMBL" id="QFOZ01000001">
    <property type="protein sequence ID" value="PZP89752.1"/>
    <property type="molecule type" value="Genomic_DNA"/>
</dbReference>
<dbReference type="RefSeq" id="WP_290595466.1">
    <property type="nucleotide sequence ID" value="NZ_CAKZIO010000003.1"/>
</dbReference>
<proteinExistence type="predicted"/>
<protein>
    <submittedName>
        <fullName evidence="2">SAM-dependent methyltransferase</fullName>
    </submittedName>
</protein>
<dbReference type="InterPro" id="IPR029063">
    <property type="entry name" value="SAM-dependent_MTases_sf"/>
</dbReference>
<dbReference type="AlphaFoldDB" id="A0A2W5KB70"/>
<comment type="caution">
    <text evidence="2">The sequence shown here is derived from an EMBL/GenBank/DDBJ whole genome shotgun (WGS) entry which is preliminary data.</text>
</comment>
<dbReference type="Gene3D" id="3.40.50.150">
    <property type="entry name" value="Vaccinia Virus protein VP39"/>
    <property type="match status" value="1"/>
</dbReference>
<dbReference type="GO" id="GO:0032259">
    <property type="term" value="P:methylation"/>
    <property type="evidence" value="ECO:0007669"/>
    <property type="project" value="UniProtKB-KW"/>
</dbReference>
<keyword evidence="2" id="KW-0808">Transferase</keyword>
<organism evidence="2 3">
    <name type="scientific">Lawsonella clevelandensis</name>
    <dbReference type="NCBI Taxonomy" id="1528099"/>
    <lineage>
        <taxon>Bacteria</taxon>
        <taxon>Bacillati</taxon>
        <taxon>Actinomycetota</taxon>
        <taxon>Actinomycetes</taxon>
        <taxon>Mycobacteriales</taxon>
        <taxon>Lawsonellaceae</taxon>
        <taxon>Lawsonella</taxon>
    </lineage>
</organism>
<dbReference type="InterPro" id="IPR041497">
    <property type="entry name" value="Thump-like"/>
</dbReference>
<gene>
    <name evidence="2" type="ORF">DI579_00870</name>
</gene>
<feature type="domain" description="THUMP-like" evidence="1">
    <location>
        <begin position="361"/>
        <end position="433"/>
    </location>
</feature>
<evidence type="ECO:0000313" key="2">
    <source>
        <dbReference type="EMBL" id="PZP89752.1"/>
    </source>
</evidence>
<reference evidence="2 3" key="1">
    <citation type="submission" date="2017-08" db="EMBL/GenBank/DDBJ databases">
        <title>Infants hospitalized years apart are colonized by the same room-sourced microbial strains.</title>
        <authorList>
            <person name="Brooks B."/>
            <person name="Olm M.R."/>
            <person name="Firek B.A."/>
            <person name="Baker R."/>
            <person name="Thomas B.C."/>
            <person name="Morowitz M.J."/>
            <person name="Banfield J.F."/>
        </authorList>
    </citation>
    <scope>NUCLEOTIDE SEQUENCE [LARGE SCALE GENOMIC DNA]</scope>
    <source>
        <strain evidence="2">S2_006_000_R1_57</strain>
    </source>
</reference>
<sequence>MTIVASPELVEWWTTPAGEDLINAVSALSWTPADSLSSTAQLRRHYPDLTPEILNGTIDLVQARQRAVEKLGPASAHWFLTLAAVQQATPYAVTHYRSRRLLSSDSTIAQPIHDATCSVGTEVAALVQAGSTGELSGSDIDQARLAMARHNVPTVAFQEADCLHPVWGSDVITLLDPARRTATGQRRYRGPDATTPSLTAVLEAYRQRPYLMKCAPGIEWDKLFADGWGTGPWQGEVEIISITGSHDGGVKEAALWSVDLLNRIAGTAVNVAEDNDGYTRRRATILSSNGQIVDQITNSAANEAAAADVPTREVGEILIEPDGAIVRAGLVRHWAARHGLWQLDTRIAHLTGSAAPAGVAYYPVVEQMRYRVADIKKALRHYPTSSIEILVRGVDVDPAHLRKAILPKPVSDAPARTLVISRVGSNAVAFLCEARRIGQ</sequence>
<dbReference type="Pfam" id="PF18096">
    <property type="entry name" value="Thump_like"/>
    <property type="match status" value="1"/>
</dbReference>
<evidence type="ECO:0000313" key="3">
    <source>
        <dbReference type="Proteomes" id="UP000248606"/>
    </source>
</evidence>
<accession>A0A2W5KB70</accession>
<dbReference type="SUPFAM" id="SSF53335">
    <property type="entry name" value="S-adenosyl-L-methionine-dependent methyltransferases"/>
    <property type="match status" value="1"/>
</dbReference>
<keyword evidence="2" id="KW-0489">Methyltransferase</keyword>
<evidence type="ECO:0000259" key="1">
    <source>
        <dbReference type="Pfam" id="PF18096"/>
    </source>
</evidence>
<dbReference type="Proteomes" id="UP000248606">
    <property type="component" value="Unassembled WGS sequence"/>
</dbReference>
<dbReference type="GO" id="GO:0008168">
    <property type="term" value="F:methyltransferase activity"/>
    <property type="evidence" value="ECO:0007669"/>
    <property type="project" value="UniProtKB-KW"/>
</dbReference>